<evidence type="ECO:0000256" key="1">
    <source>
        <dbReference type="ARBA" id="ARBA00004123"/>
    </source>
</evidence>
<feature type="domain" description="C2H2-type" evidence="12">
    <location>
        <begin position="68"/>
        <end position="95"/>
    </location>
</feature>
<feature type="domain" description="C2H2-type" evidence="12">
    <location>
        <begin position="40"/>
        <end position="67"/>
    </location>
</feature>
<dbReference type="GO" id="GO:0003677">
    <property type="term" value="F:DNA binding"/>
    <property type="evidence" value="ECO:0007669"/>
    <property type="project" value="UniProtKB-KW"/>
</dbReference>
<reference evidence="13" key="1">
    <citation type="submission" date="2020-08" db="EMBL/GenBank/DDBJ databases">
        <title>Multicomponent nature underlies the extraordinary mechanical properties of spider dragline silk.</title>
        <authorList>
            <person name="Kono N."/>
            <person name="Nakamura H."/>
            <person name="Mori M."/>
            <person name="Yoshida Y."/>
            <person name="Ohtoshi R."/>
            <person name="Malay A.D."/>
            <person name="Moran D.A.P."/>
            <person name="Tomita M."/>
            <person name="Numata K."/>
            <person name="Arakawa K."/>
        </authorList>
    </citation>
    <scope>NUCLEOTIDE SEQUENCE</scope>
</reference>
<comment type="subcellular location">
    <subcellularLocation>
        <location evidence="1">Nucleus</location>
    </subcellularLocation>
</comment>
<evidence type="ECO:0000313" key="13">
    <source>
        <dbReference type="EMBL" id="GFY69052.1"/>
    </source>
</evidence>
<keyword evidence="8" id="KW-0238">DNA-binding</keyword>
<name>A0A8X7CM51_9ARAC</name>
<keyword evidence="10" id="KW-0539">Nucleus</keyword>
<dbReference type="PANTHER" id="PTHR24394">
    <property type="entry name" value="ZINC FINGER PROTEIN"/>
    <property type="match status" value="1"/>
</dbReference>
<dbReference type="AlphaFoldDB" id="A0A8X7CM51"/>
<evidence type="ECO:0000256" key="2">
    <source>
        <dbReference type="ARBA" id="ARBA00006991"/>
    </source>
</evidence>
<dbReference type="OrthoDB" id="6077919at2759"/>
<dbReference type="PROSITE" id="PS50157">
    <property type="entry name" value="ZINC_FINGER_C2H2_2"/>
    <property type="match status" value="6"/>
</dbReference>
<keyword evidence="5 11" id="KW-0863">Zinc-finger</keyword>
<dbReference type="InterPro" id="IPR036236">
    <property type="entry name" value="Znf_C2H2_sf"/>
</dbReference>
<proteinExistence type="inferred from homology"/>
<dbReference type="SMART" id="SM00355">
    <property type="entry name" value="ZnF_C2H2"/>
    <property type="match status" value="6"/>
</dbReference>
<evidence type="ECO:0000256" key="4">
    <source>
        <dbReference type="ARBA" id="ARBA00022737"/>
    </source>
</evidence>
<dbReference type="GO" id="GO:0005634">
    <property type="term" value="C:nucleus"/>
    <property type="evidence" value="ECO:0007669"/>
    <property type="project" value="UniProtKB-SubCell"/>
</dbReference>
<dbReference type="GO" id="GO:0008270">
    <property type="term" value="F:zinc ion binding"/>
    <property type="evidence" value="ECO:0007669"/>
    <property type="project" value="UniProtKB-KW"/>
</dbReference>
<evidence type="ECO:0000256" key="6">
    <source>
        <dbReference type="ARBA" id="ARBA00022833"/>
    </source>
</evidence>
<evidence type="ECO:0000313" key="14">
    <source>
        <dbReference type="Proteomes" id="UP000886998"/>
    </source>
</evidence>
<gene>
    <name evidence="13" type="ORF">TNIN_162121</name>
</gene>
<keyword evidence="9" id="KW-0804">Transcription</keyword>
<evidence type="ECO:0000256" key="9">
    <source>
        <dbReference type="ARBA" id="ARBA00023163"/>
    </source>
</evidence>
<comment type="similarity">
    <text evidence="2">Belongs to the krueppel C2H2-type zinc-finger protein family.</text>
</comment>
<dbReference type="InterPro" id="IPR013087">
    <property type="entry name" value="Znf_C2H2_type"/>
</dbReference>
<dbReference type="GO" id="GO:0000981">
    <property type="term" value="F:DNA-binding transcription factor activity, RNA polymerase II-specific"/>
    <property type="evidence" value="ECO:0007669"/>
    <property type="project" value="TreeGrafter"/>
</dbReference>
<dbReference type="Proteomes" id="UP000886998">
    <property type="component" value="Unassembled WGS sequence"/>
</dbReference>
<dbReference type="EMBL" id="BMAV01017421">
    <property type="protein sequence ID" value="GFY69052.1"/>
    <property type="molecule type" value="Genomic_DNA"/>
</dbReference>
<dbReference type="Gene3D" id="3.30.160.60">
    <property type="entry name" value="Classic Zinc Finger"/>
    <property type="match status" value="4"/>
</dbReference>
<evidence type="ECO:0000256" key="8">
    <source>
        <dbReference type="ARBA" id="ARBA00023125"/>
    </source>
</evidence>
<evidence type="ECO:0000259" key="12">
    <source>
        <dbReference type="PROSITE" id="PS50157"/>
    </source>
</evidence>
<evidence type="ECO:0000256" key="10">
    <source>
        <dbReference type="ARBA" id="ARBA00023242"/>
    </source>
</evidence>
<accession>A0A8X7CM51</accession>
<dbReference type="PANTHER" id="PTHR24394:SF48">
    <property type="entry name" value="ZINC FINGER PROTEIN 771"/>
    <property type="match status" value="1"/>
</dbReference>
<dbReference type="SUPFAM" id="SSF57667">
    <property type="entry name" value="beta-beta-alpha zinc fingers"/>
    <property type="match status" value="4"/>
</dbReference>
<keyword evidence="7" id="KW-0805">Transcription regulation</keyword>
<feature type="domain" description="C2H2-type" evidence="12">
    <location>
        <begin position="96"/>
        <end position="123"/>
    </location>
</feature>
<keyword evidence="4" id="KW-0677">Repeat</keyword>
<protein>
    <recommendedName>
        <fullName evidence="12">C2H2-type domain-containing protein</fullName>
    </recommendedName>
</protein>
<dbReference type="FunFam" id="3.30.160.60:FF:001480">
    <property type="entry name" value="Si:cabz01071911.3"/>
    <property type="match status" value="1"/>
</dbReference>
<dbReference type="FunFam" id="3.30.160.60:FF:000218">
    <property type="entry name" value="Zinc finger protein 10"/>
    <property type="match status" value="1"/>
</dbReference>
<dbReference type="Pfam" id="PF00096">
    <property type="entry name" value="zf-C2H2"/>
    <property type="match status" value="1"/>
</dbReference>
<sequence>MNDQNPGDDPTHVCDMCHRAFQFRRHYIKHLLVHKARVLHQCSKCLAGFISEFELSVHLSIHTEESRMKCRYCSKSLSSPFARKRHENNHTTETCLICKVCHRMFQTILLLQQHLLLHTADKPFSSDVCAAGITQIKEQKHPRISMIGKSNSYANYAGKVFVSNMNWGDIKIAITKRSGINAHSVIKESNFMRHYHNHSEEKLYTCEVCGKRFMRTGALKRHHRIHTGEKPYECAFCGKCFLDISDRSKHVRRHH</sequence>
<keyword evidence="6" id="KW-0862">Zinc</keyword>
<feature type="domain" description="C2H2-type" evidence="12">
    <location>
        <begin position="12"/>
        <end position="34"/>
    </location>
</feature>
<feature type="domain" description="C2H2-type" evidence="12">
    <location>
        <begin position="204"/>
        <end position="231"/>
    </location>
</feature>
<feature type="domain" description="C2H2-type" evidence="12">
    <location>
        <begin position="232"/>
        <end position="255"/>
    </location>
</feature>
<evidence type="ECO:0000256" key="7">
    <source>
        <dbReference type="ARBA" id="ARBA00023015"/>
    </source>
</evidence>
<evidence type="ECO:0000256" key="3">
    <source>
        <dbReference type="ARBA" id="ARBA00022723"/>
    </source>
</evidence>
<evidence type="ECO:0000256" key="11">
    <source>
        <dbReference type="PROSITE-ProRule" id="PRU00042"/>
    </source>
</evidence>
<dbReference type="PROSITE" id="PS00028">
    <property type="entry name" value="ZINC_FINGER_C2H2_1"/>
    <property type="match status" value="6"/>
</dbReference>
<keyword evidence="3" id="KW-0479">Metal-binding</keyword>
<comment type="caution">
    <text evidence="13">The sequence shown here is derived from an EMBL/GenBank/DDBJ whole genome shotgun (WGS) entry which is preliminary data.</text>
</comment>
<keyword evidence="14" id="KW-1185">Reference proteome</keyword>
<evidence type="ECO:0000256" key="5">
    <source>
        <dbReference type="ARBA" id="ARBA00022771"/>
    </source>
</evidence>
<organism evidence="13 14">
    <name type="scientific">Trichonephila inaurata madagascariensis</name>
    <dbReference type="NCBI Taxonomy" id="2747483"/>
    <lineage>
        <taxon>Eukaryota</taxon>
        <taxon>Metazoa</taxon>
        <taxon>Ecdysozoa</taxon>
        <taxon>Arthropoda</taxon>
        <taxon>Chelicerata</taxon>
        <taxon>Arachnida</taxon>
        <taxon>Araneae</taxon>
        <taxon>Araneomorphae</taxon>
        <taxon>Entelegynae</taxon>
        <taxon>Araneoidea</taxon>
        <taxon>Nephilidae</taxon>
        <taxon>Trichonephila</taxon>
        <taxon>Trichonephila inaurata</taxon>
    </lineage>
</organism>